<dbReference type="AlphaFoldDB" id="A0AAP0MCP3"/>
<keyword evidence="2" id="KW-1185">Reference proteome</keyword>
<sequence>MKPLIAADILELKTAQLPDPIKTRFVPGDKRQHNTTQENQSFVALLTLVVVDGEEDGTGLDVDEALGD</sequence>
<proteinExistence type="predicted"/>
<reference evidence="1 2" key="1">
    <citation type="submission" date="2024-05" db="EMBL/GenBank/DDBJ databases">
        <title>Haplotype-resolved chromosome-level genome assembly of Huyou (Citrus changshanensis).</title>
        <authorList>
            <person name="Miao C."/>
            <person name="Chen W."/>
            <person name="Wu Y."/>
            <person name="Wang L."/>
            <person name="Zhao S."/>
            <person name="Grierson D."/>
            <person name="Xu C."/>
            <person name="Chen K."/>
        </authorList>
    </citation>
    <scope>NUCLEOTIDE SEQUENCE [LARGE SCALE GENOMIC DNA]</scope>
    <source>
        <strain evidence="1">01-14</strain>
        <tissue evidence="1">Leaf</tissue>
    </source>
</reference>
<name>A0AAP0MCP3_9ROSI</name>
<accession>A0AAP0MCP3</accession>
<comment type="caution">
    <text evidence="1">The sequence shown here is derived from an EMBL/GenBank/DDBJ whole genome shotgun (WGS) entry which is preliminary data.</text>
</comment>
<organism evidence="1 2">
    <name type="scientific">Citrus x changshan-huyou</name>
    <dbReference type="NCBI Taxonomy" id="2935761"/>
    <lineage>
        <taxon>Eukaryota</taxon>
        <taxon>Viridiplantae</taxon>
        <taxon>Streptophyta</taxon>
        <taxon>Embryophyta</taxon>
        <taxon>Tracheophyta</taxon>
        <taxon>Spermatophyta</taxon>
        <taxon>Magnoliopsida</taxon>
        <taxon>eudicotyledons</taxon>
        <taxon>Gunneridae</taxon>
        <taxon>Pentapetalae</taxon>
        <taxon>rosids</taxon>
        <taxon>malvids</taxon>
        <taxon>Sapindales</taxon>
        <taxon>Rutaceae</taxon>
        <taxon>Aurantioideae</taxon>
        <taxon>Citrus</taxon>
    </lineage>
</organism>
<gene>
    <name evidence="1" type="ORF">WN944_000348</name>
</gene>
<protein>
    <submittedName>
        <fullName evidence="1">Uncharacterized protein</fullName>
    </submittedName>
</protein>
<evidence type="ECO:0000313" key="2">
    <source>
        <dbReference type="Proteomes" id="UP001428341"/>
    </source>
</evidence>
<evidence type="ECO:0000313" key="1">
    <source>
        <dbReference type="EMBL" id="KAK9207997.1"/>
    </source>
</evidence>
<dbReference type="Proteomes" id="UP001428341">
    <property type="component" value="Unassembled WGS sequence"/>
</dbReference>
<dbReference type="EMBL" id="JBCGBO010000004">
    <property type="protein sequence ID" value="KAK9207997.1"/>
    <property type="molecule type" value="Genomic_DNA"/>
</dbReference>